<comment type="caution">
    <text evidence="6">The sequence shown here is derived from an EMBL/GenBank/DDBJ whole genome shotgun (WGS) entry which is preliminary data.</text>
</comment>
<dbReference type="RefSeq" id="WP_219202370.1">
    <property type="nucleotide sequence ID" value="NZ_JAHWQX010000003.1"/>
</dbReference>
<evidence type="ECO:0000313" key="7">
    <source>
        <dbReference type="Proteomes" id="UP001430804"/>
    </source>
</evidence>
<proteinExistence type="inferred from homology"/>
<dbReference type="Proteomes" id="UP001430804">
    <property type="component" value="Unassembled WGS sequence"/>
</dbReference>
<dbReference type="PANTHER" id="PTHR42978">
    <property type="entry name" value="QUORUM-QUENCHING LACTONASE YTNP-RELATED-RELATED"/>
    <property type="match status" value="1"/>
</dbReference>
<dbReference type="CDD" id="cd07720">
    <property type="entry name" value="OPHC2-like_MBL-fold"/>
    <property type="match status" value="1"/>
</dbReference>
<dbReference type="InterPro" id="IPR001279">
    <property type="entry name" value="Metallo-B-lactamas"/>
</dbReference>
<comment type="similarity">
    <text evidence="1">Belongs to the metallo-beta-lactamase superfamily.</text>
</comment>
<evidence type="ECO:0000259" key="5">
    <source>
        <dbReference type="SMART" id="SM00849"/>
    </source>
</evidence>
<evidence type="ECO:0000256" key="2">
    <source>
        <dbReference type="ARBA" id="ARBA00022723"/>
    </source>
</evidence>
<keyword evidence="4" id="KW-0862">Zinc</keyword>
<keyword evidence="3" id="KW-0378">Hydrolase</keyword>
<accession>A0ABS6WR16</accession>
<dbReference type="EMBL" id="JAHWQX010000003">
    <property type="protein sequence ID" value="MBW3098398.1"/>
    <property type="molecule type" value="Genomic_DNA"/>
</dbReference>
<dbReference type="SMART" id="SM00849">
    <property type="entry name" value="Lactamase_B"/>
    <property type="match status" value="1"/>
</dbReference>
<dbReference type="PROSITE" id="PS51318">
    <property type="entry name" value="TAT"/>
    <property type="match status" value="1"/>
</dbReference>
<evidence type="ECO:0000256" key="3">
    <source>
        <dbReference type="ARBA" id="ARBA00022801"/>
    </source>
</evidence>
<name>A0ABS6WR16_9HYPH</name>
<dbReference type="InterPro" id="IPR006311">
    <property type="entry name" value="TAT_signal"/>
</dbReference>
<dbReference type="InterPro" id="IPR051013">
    <property type="entry name" value="MBL_superfamily_lactonases"/>
</dbReference>
<feature type="domain" description="Metallo-beta-lactamase" evidence="5">
    <location>
        <begin position="85"/>
        <end position="289"/>
    </location>
</feature>
<evidence type="ECO:0000256" key="4">
    <source>
        <dbReference type="ARBA" id="ARBA00022833"/>
    </source>
</evidence>
<keyword evidence="2" id="KW-0479">Metal-binding</keyword>
<dbReference type="PANTHER" id="PTHR42978:SF6">
    <property type="entry name" value="QUORUM-QUENCHING LACTONASE YTNP-RELATED"/>
    <property type="match status" value="1"/>
</dbReference>
<dbReference type="Pfam" id="PF00753">
    <property type="entry name" value="Lactamase_B"/>
    <property type="match status" value="1"/>
</dbReference>
<evidence type="ECO:0000313" key="6">
    <source>
        <dbReference type="EMBL" id="MBW3098398.1"/>
    </source>
</evidence>
<keyword evidence="7" id="KW-1185">Reference proteome</keyword>
<protein>
    <submittedName>
        <fullName evidence="6">MBL fold metallo-hydrolase</fullName>
    </submittedName>
</protein>
<reference evidence="6" key="1">
    <citation type="submission" date="2021-07" db="EMBL/GenBank/DDBJ databases">
        <title>Pseudohoeflea marina sp. nov. a polyhydroxyalcanoate-producing bacterium.</title>
        <authorList>
            <person name="Zheng W."/>
            <person name="Yu S."/>
            <person name="Huang Y."/>
        </authorList>
    </citation>
    <scope>NUCLEOTIDE SEQUENCE</scope>
    <source>
        <strain evidence="6">DP4N28-3</strain>
    </source>
</reference>
<gene>
    <name evidence="6" type="ORF">KY465_14030</name>
</gene>
<evidence type="ECO:0000256" key="1">
    <source>
        <dbReference type="ARBA" id="ARBA00007749"/>
    </source>
</evidence>
<sequence length="310" mass="33027">MADIRFTRRDMLSRSLHTALFAGAALGLSPIVARQVFAAGDAELTVLSDGNLVLPLDFSYPDISQEDLADVFGGAASVPEQLTPDCNVTLYRQGDRLVLFDVGAGPNFMPSAGRLAEALDAAGIDPAEVTDVIFTHAHPDHLWGLVDDFDEVVFPEAQFHIDANEHAFWTDPQTLTDMPEARKSFAVGAASRLARIEDRIALFKPGQEVVQGVEAVATYGHTPGHSSFLVHGGAEPVLIVGDALTHASISFAHPGWPTGADQDAATAAATRAVLLDRLAGEKARIIGYHLPHPGEGRVESTGTAYRFVAD</sequence>
<organism evidence="6 7">
    <name type="scientific">Pseudohoeflea coraliihabitans</name>
    <dbReference type="NCBI Taxonomy" id="2860393"/>
    <lineage>
        <taxon>Bacteria</taxon>
        <taxon>Pseudomonadati</taxon>
        <taxon>Pseudomonadota</taxon>
        <taxon>Alphaproteobacteria</taxon>
        <taxon>Hyphomicrobiales</taxon>
        <taxon>Rhizobiaceae</taxon>
        <taxon>Pseudohoeflea</taxon>
    </lineage>
</organism>